<name>A0A5J6FEM1_9ACTN</name>
<organism evidence="1 2">
    <name type="scientific">Streptomyces nitrosporeus</name>
    <dbReference type="NCBI Taxonomy" id="28894"/>
    <lineage>
        <taxon>Bacteria</taxon>
        <taxon>Bacillati</taxon>
        <taxon>Actinomycetota</taxon>
        <taxon>Actinomycetes</taxon>
        <taxon>Kitasatosporales</taxon>
        <taxon>Streptomycetaceae</taxon>
        <taxon>Streptomyces</taxon>
    </lineage>
</organism>
<dbReference type="PANTHER" id="PTHR38479:SF2">
    <property type="entry name" value="WINGED HELIX DNA-BINDING DOMAIN-CONTAINING PROTEIN"/>
    <property type="match status" value="1"/>
</dbReference>
<dbReference type="RefSeq" id="WP_150489249.1">
    <property type="nucleotide sequence ID" value="NZ_BMUV01000008.1"/>
</dbReference>
<keyword evidence="1" id="KW-0238">DNA-binding</keyword>
<dbReference type="AlphaFoldDB" id="A0A5J6FEM1"/>
<dbReference type="EMBL" id="CP023702">
    <property type="protein sequence ID" value="QEU73954.1"/>
    <property type="molecule type" value="Genomic_DNA"/>
</dbReference>
<dbReference type="Proteomes" id="UP000326178">
    <property type="component" value="Chromosome"/>
</dbReference>
<dbReference type="PANTHER" id="PTHR38479">
    <property type="entry name" value="LMO0824 PROTEIN"/>
    <property type="match status" value="1"/>
</dbReference>
<protein>
    <submittedName>
        <fullName evidence="1">Winged helix DNA-binding domain-containing protein</fullName>
    </submittedName>
</protein>
<dbReference type="GO" id="GO:0003677">
    <property type="term" value="F:DNA binding"/>
    <property type="evidence" value="ECO:0007669"/>
    <property type="project" value="UniProtKB-KW"/>
</dbReference>
<evidence type="ECO:0000313" key="2">
    <source>
        <dbReference type="Proteomes" id="UP000326178"/>
    </source>
</evidence>
<evidence type="ECO:0000313" key="1">
    <source>
        <dbReference type="EMBL" id="QEU73954.1"/>
    </source>
</evidence>
<keyword evidence="2" id="KW-1185">Reference proteome</keyword>
<dbReference type="Pfam" id="PF06224">
    <property type="entry name" value="AlkZ-like"/>
    <property type="match status" value="1"/>
</dbReference>
<proteinExistence type="predicted"/>
<dbReference type="OrthoDB" id="9148135at2"/>
<dbReference type="InterPro" id="IPR009351">
    <property type="entry name" value="AlkZ-like"/>
</dbReference>
<accession>A0A5J6FEM1</accession>
<reference evidence="1 2" key="1">
    <citation type="submission" date="2017-09" db="EMBL/GenBank/DDBJ databases">
        <authorList>
            <person name="Lee N."/>
            <person name="Cho B.-K."/>
        </authorList>
    </citation>
    <scope>NUCLEOTIDE SEQUENCE [LARGE SCALE GENOMIC DNA]</scope>
    <source>
        <strain evidence="1 2">ATCC 12769</strain>
    </source>
</reference>
<sequence length="373" mass="40901">MATTPSRPAGVLDRRALNRAFLARQLLLDRRTMTAQAALEHLVGLQAQAPFPPYYGLWCRLEGFHPAELAGLLTSRQAVRIALMRGTVHLVTAADCRRLRPWLQPFLERSLSTTFAKDLSGLDVSEVAAAGRALLAKEPHTVGDLTAALRAAWPAHPATALSNVVRSLLPVVQIPPRGVWGQSGQPTYALAEDWLGAPLETEPDVDDLVLRYLAAFGPATVKDIQAWSGLTRLRAVADRLRPRLVSLRDEEGRELLDLPDAPRPGADVPAPVRYLAPYDNAILSHADRTRIISDAYRKAIATKNAVIPGTILVDGFVAGAWRIERERASTVVDVRLFAPVDKRRREELEAEGERLLAFASDETASRELRITGP</sequence>
<gene>
    <name evidence="1" type="ORF">CP967_19905</name>
</gene>
<dbReference type="KEGG" id="snk:CP967_19905"/>